<dbReference type="GO" id="GO:0003824">
    <property type="term" value="F:catalytic activity"/>
    <property type="evidence" value="ECO:0007669"/>
    <property type="project" value="InterPro"/>
</dbReference>
<proteinExistence type="predicted"/>
<organism evidence="2 3">
    <name type="scientific">Pyricularia oryzae</name>
    <name type="common">Rice blast fungus</name>
    <name type="synonym">Magnaporthe oryzae</name>
    <dbReference type="NCBI Taxonomy" id="318829"/>
    <lineage>
        <taxon>Eukaryota</taxon>
        <taxon>Fungi</taxon>
        <taxon>Dikarya</taxon>
        <taxon>Ascomycota</taxon>
        <taxon>Pezizomycotina</taxon>
        <taxon>Sordariomycetes</taxon>
        <taxon>Sordariomycetidae</taxon>
        <taxon>Magnaporthales</taxon>
        <taxon>Pyriculariaceae</taxon>
        <taxon>Pyricularia</taxon>
    </lineage>
</organism>
<accession>A0A4P7NE10</accession>
<dbReference type="PANTHER" id="PTHR46082:SF6">
    <property type="entry name" value="AAA+ ATPASE DOMAIN-CONTAINING PROTEIN-RELATED"/>
    <property type="match status" value="1"/>
</dbReference>
<evidence type="ECO:0000259" key="1">
    <source>
        <dbReference type="Pfam" id="PF01048"/>
    </source>
</evidence>
<dbReference type="InterPro" id="IPR000845">
    <property type="entry name" value="Nucleoside_phosphorylase_d"/>
</dbReference>
<dbReference type="Gene3D" id="3.40.50.300">
    <property type="entry name" value="P-loop containing nucleotide triphosphate hydrolases"/>
    <property type="match status" value="1"/>
</dbReference>
<dbReference type="InterPro" id="IPR035994">
    <property type="entry name" value="Nucleoside_phosphorylase_sf"/>
</dbReference>
<dbReference type="GO" id="GO:0009116">
    <property type="term" value="P:nucleoside metabolic process"/>
    <property type="evidence" value="ECO:0007669"/>
    <property type="project" value="InterPro"/>
</dbReference>
<dbReference type="InterPro" id="IPR027417">
    <property type="entry name" value="P-loop_NTPase"/>
</dbReference>
<gene>
    <name evidence="2" type="ORF">PoMZ_04809</name>
</gene>
<feature type="non-terminal residue" evidence="2">
    <location>
        <position position="1"/>
    </location>
</feature>
<dbReference type="InterPro" id="IPR053137">
    <property type="entry name" value="NLR-like"/>
</dbReference>
<sequence>LQTSTFGSNSTPVKVPQCSRECSIWLLNRRSTATVRLGQQTTYPGLQRNVSYRRNINPAEYNVNIVPNNAARVRGISKISIRLKDFSLYGNSKADKQDAYDNRFDPTPTTFEASSSSLLSTLPVPTTPATTNPIVPVHSPASKKESAIATISSPLSPADRNGFHIAIICALRIESDAVSLLFDEIFERQYGRKNGDSNTYTTGRIGNHAVVLLLLPKMGMEAAAAGARSLQSSYINIKLALFVGVCGALPQISGQDAFLGNVIISKNIVNYDLGRQYPDKFVVRFTEDILGQPNNDIRGLFACLEGEYEFGRLQIIAIAKLAFLQTKAIEEKRRTKYTIPPDDTDKMFPPDYKHMHYENACDNCYAEPSRFCEAVSKLSCNDSGCESSINVWKQNRQQERPAKLVPQVFIGTIACGNAVIKSGKHRNAVAEEHKIIAFKMEGAGAWSEVFCIIIKGICNYANNYKNKQWQNFAAATATSVAVVILARYEVPGAITHGATAIPTQSALSLPPIGEETRNPVTHNYHHSGSGPNFQSGNFHGYGNIFNFGEQRKIPPKPCIIIPFGRDTDFVNRKTLLNQMHQALSRPGSRAAFVGLGGVGKSQFAIEYCYGTNDAAI</sequence>
<dbReference type="PANTHER" id="PTHR46082">
    <property type="entry name" value="ATP/GTP-BINDING PROTEIN-RELATED"/>
    <property type="match status" value="1"/>
</dbReference>
<dbReference type="Gene3D" id="3.40.50.1580">
    <property type="entry name" value="Nucleoside phosphorylase domain"/>
    <property type="match status" value="1"/>
</dbReference>
<dbReference type="Proteomes" id="UP000294847">
    <property type="component" value="Chromosome 3"/>
</dbReference>
<evidence type="ECO:0000313" key="2">
    <source>
        <dbReference type="EMBL" id="QBZ59844.1"/>
    </source>
</evidence>
<feature type="domain" description="Nucleoside phosphorylase" evidence="1">
    <location>
        <begin position="165"/>
        <end position="277"/>
    </location>
</feature>
<reference evidence="2 3" key="1">
    <citation type="journal article" date="2019" name="Mol. Biol. Evol.">
        <title>Blast fungal genomes show frequent chromosomal changes, gene gains and losses, and effector gene turnover.</title>
        <authorList>
            <person name="Gomez Luciano L.B."/>
            <person name="Jason Tsai I."/>
            <person name="Chuma I."/>
            <person name="Tosa Y."/>
            <person name="Chen Y.H."/>
            <person name="Li J.Y."/>
            <person name="Li M.Y."/>
            <person name="Jade Lu M.Y."/>
            <person name="Nakayashiki H."/>
            <person name="Li W.H."/>
        </authorList>
    </citation>
    <scope>NUCLEOTIDE SEQUENCE [LARGE SCALE GENOMIC DNA]</scope>
    <source>
        <strain evidence="2">MZ5-1-6</strain>
    </source>
</reference>
<dbReference type="Pfam" id="PF01048">
    <property type="entry name" value="PNP_UDP_1"/>
    <property type="match status" value="1"/>
</dbReference>
<protein>
    <recommendedName>
        <fullName evidence="1">Nucleoside phosphorylase domain-containing protein</fullName>
    </recommendedName>
</protein>
<dbReference type="EMBL" id="CP034206">
    <property type="protein sequence ID" value="QBZ59844.1"/>
    <property type="molecule type" value="Genomic_DNA"/>
</dbReference>
<name>A0A4P7NE10_PYROR</name>
<dbReference type="AlphaFoldDB" id="A0A4P7NE10"/>
<dbReference type="SUPFAM" id="SSF53167">
    <property type="entry name" value="Purine and uridine phosphorylases"/>
    <property type="match status" value="1"/>
</dbReference>
<evidence type="ECO:0000313" key="3">
    <source>
        <dbReference type="Proteomes" id="UP000294847"/>
    </source>
</evidence>